<accession>D3DY60</accession>
<organism evidence="1 2">
    <name type="scientific">Cupriavidus metallidurans (strain ATCC 43123 / DSM 2839 / NBRC 102507 / CH34)</name>
    <name type="common">Ralstonia metallidurans</name>
    <dbReference type="NCBI Taxonomy" id="266264"/>
    <lineage>
        <taxon>Bacteria</taxon>
        <taxon>Pseudomonadati</taxon>
        <taxon>Pseudomonadota</taxon>
        <taxon>Betaproteobacteria</taxon>
        <taxon>Burkholderiales</taxon>
        <taxon>Burkholderiaceae</taxon>
        <taxon>Cupriavidus</taxon>
    </lineage>
</organism>
<gene>
    <name evidence="1" type="ordered locus">Rmet_6630</name>
</gene>
<dbReference type="Proteomes" id="UP000002429">
    <property type="component" value="Plasmid megaplasmid"/>
</dbReference>
<name>D3DY60_CUPMC</name>
<protein>
    <submittedName>
        <fullName evidence="1">Uncharacterized protein</fullName>
    </submittedName>
</protein>
<dbReference type="KEGG" id="rme:Rmet_6630"/>
<keyword evidence="1" id="KW-0614">Plasmid</keyword>
<evidence type="ECO:0000313" key="2">
    <source>
        <dbReference type="Proteomes" id="UP000002429"/>
    </source>
</evidence>
<reference evidence="2" key="1">
    <citation type="journal article" date="2010" name="PLoS ONE">
        <title>The complete genome sequence of Cupriavidus metallidurans strain CH34, a master survivalist in harsh and anthropogenic environments.</title>
        <authorList>
            <person name="Janssen P.J."/>
            <person name="Van Houdt R."/>
            <person name="Moors H."/>
            <person name="Monsieurs P."/>
            <person name="Morin N."/>
            <person name="Michaux A."/>
            <person name="Benotmane M.A."/>
            <person name="Leys N."/>
            <person name="Vallaeys T."/>
            <person name="Lapidus A."/>
            <person name="Monchy S."/>
            <person name="Medigue C."/>
            <person name="Taghavi S."/>
            <person name="McCorkle S."/>
            <person name="Dunn J."/>
            <person name="van der Lelie D."/>
            <person name="Mergeay M."/>
        </authorList>
    </citation>
    <scope>NUCLEOTIDE SEQUENCE [LARGE SCALE GENOMIC DNA]</scope>
    <source>
        <strain evidence="2">ATCC 43123 / DSM 2839 / NBRC 102507 / CH34</strain>
    </source>
</reference>
<dbReference type="AlphaFoldDB" id="D3DY60"/>
<geneLocation type="plasmid" evidence="1 2">
    <name>megaplasmid</name>
</geneLocation>
<sequence>MTGATTCNVVAVVVEPVLVEVDPDDVPVVALELPSPPQPARLTAATPMVNDVRNEIAPE</sequence>
<evidence type="ECO:0000313" key="1">
    <source>
        <dbReference type="EMBL" id="ADC45230.1"/>
    </source>
</evidence>
<dbReference type="HOGENOM" id="CLU_2957383_0_0_4"/>
<dbReference type="EMBL" id="CP000353">
    <property type="protein sequence ID" value="ADC45230.1"/>
    <property type="molecule type" value="Genomic_DNA"/>
</dbReference>
<keyword evidence="2" id="KW-1185">Reference proteome</keyword>
<proteinExistence type="predicted"/>